<keyword evidence="1" id="KW-0812">Transmembrane</keyword>
<dbReference type="PANTHER" id="PTHR31272">
    <property type="entry name" value="CYTOCHROME C-TYPE BIOGENESIS PROTEIN HI_1454-RELATED"/>
    <property type="match status" value="1"/>
</dbReference>
<accession>A0ABS6XW96</accession>
<dbReference type="Proteomes" id="UP000812031">
    <property type="component" value="Unassembled WGS sequence"/>
</dbReference>
<dbReference type="Pfam" id="PF13386">
    <property type="entry name" value="DsbD_2"/>
    <property type="match status" value="1"/>
</dbReference>
<feature type="transmembrane region" description="Helical" evidence="1">
    <location>
        <begin position="20"/>
        <end position="42"/>
    </location>
</feature>
<organism evidence="3 4">
    <name type="scientific">Flavobacterium taihuense</name>
    <dbReference type="NCBI Taxonomy" id="2857508"/>
    <lineage>
        <taxon>Bacteria</taxon>
        <taxon>Pseudomonadati</taxon>
        <taxon>Bacteroidota</taxon>
        <taxon>Flavobacteriia</taxon>
        <taxon>Flavobacteriales</taxon>
        <taxon>Flavobacteriaceae</taxon>
        <taxon>Flavobacterium</taxon>
    </lineage>
</organism>
<feature type="domain" description="Urease accessory protein UreH-like transmembrane" evidence="2">
    <location>
        <begin position="17"/>
        <end position="226"/>
    </location>
</feature>
<dbReference type="NCBIfam" id="NF040495">
    <property type="entry name" value="tranport_ArsG"/>
    <property type="match status" value="1"/>
</dbReference>
<gene>
    <name evidence="3" type="ORF">KZH69_10680</name>
</gene>
<comment type="caution">
    <text evidence="3">The sequence shown here is derived from an EMBL/GenBank/DDBJ whole genome shotgun (WGS) entry which is preliminary data.</text>
</comment>
<keyword evidence="1" id="KW-0472">Membrane</keyword>
<name>A0ABS6XW96_9FLAO</name>
<keyword evidence="4" id="KW-1185">Reference proteome</keyword>
<dbReference type="InterPro" id="IPR039447">
    <property type="entry name" value="UreH-like_TM_dom"/>
</dbReference>
<evidence type="ECO:0000259" key="2">
    <source>
        <dbReference type="Pfam" id="PF13386"/>
    </source>
</evidence>
<proteinExistence type="predicted"/>
<keyword evidence="1" id="KW-1133">Transmembrane helix</keyword>
<feature type="transmembrane region" description="Helical" evidence="1">
    <location>
        <begin position="98"/>
        <end position="116"/>
    </location>
</feature>
<dbReference type="PANTHER" id="PTHR31272:SF4">
    <property type="entry name" value="CYTOCHROME C-TYPE BIOGENESIS PROTEIN HI_1454-RELATED"/>
    <property type="match status" value="1"/>
</dbReference>
<dbReference type="EMBL" id="JAHWYN010000008">
    <property type="protein sequence ID" value="MBW4360950.1"/>
    <property type="molecule type" value="Genomic_DNA"/>
</dbReference>
<reference evidence="3 4" key="1">
    <citation type="submission" date="2021-07" db="EMBL/GenBank/DDBJ databases">
        <title>Flavobacterium sp. nov. isolated from sediment on the Taihu Lake.</title>
        <authorList>
            <person name="Qu J.-H."/>
        </authorList>
    </citation>
    <scope>NUCLEOTIDE SEQUENCE [LARGE SCALE GENOMIC DNA]</scope>
    <source>
        <strain evidence="3 4">NAS39</strain>
    </source>
</reference>
<evidence type="ECO:0000313" key="3">
    <source>
        <dbReference type="EMBL" id="MBW4360950.1"/>
    </source>
</evidence>
<evidence type="ECO:0000256" key="1">
    <source>
        <dbReference type="SAM" id="Phobius"/>
    </source>
</evidence>
<feature type="transmembrane region" description="Helical" evidence="1">
    <location>
        <begin position="214"/>
        <end position="232"/>
    </location>
</feature>
<dbReference type="InterPro" id="IPR051790">
    <property type="entry name" value="Cytochrome_c-biogenesis_DsbD"/>
</dbReference>
<evidence type="ECO:0000313" key="4">
    <source>
        <dbReference type="Proteomes" id="UP000812031"/>
    </source>
</evidence>
<feature type="transmembrane region" description="Helical" evidence="1">
    <location>
        <begin position="137"/>
        <end position="164"/>
    </location>
</feature>
<feature type="transmembrane region" description="Helical" evidence="1">
    <location>
        <begin position="170"/>
        <end position="193"/>
    </location>
</feature>
<feature type="transmembrane region" description="Helical" evidence="1">
    <location>
        <begin position="54"/>
        <end position="78"/>
    </location>
</feature>
<protein>
    <submittedName>
        <fullName evidence="3">Sulfite exporter TauE/SafE family protein</fullName>
    </submittedName>
</protein>
<dbReference type="RefSeq" id="WP_219317434.1">
    <property type="nucleotide sequence ID" value="NZ_JAHWYN010000008.1"/>
</dbReference>
<sequence length="236" mass="25875">MEWLNQLAQNNDVPLLTAFALGLLTAISPCPLATNITATAYIAKTVNSKYEVILSGLLYAFGRVFTYTSIGTLVYFGFSKFQVAKLLQGNGEKLIGPVMIVIGFILLDVIKLNFLSNINLTEKLSEKFRTQGIFGSFLLGALFALAFCPYSGALFFGMLIPMTLSANEGLALPIVFALGTGLPVLFFAFVIAFSLEKLGKYFHAIRKVEKVMRLIAGFTFIVTGVYYINIYLKIIG</sequence>